<dbReference type="Proteomes" id="UP000265566">
    <property type="component" value="Chromosome 2"/>
</dbReference>
<protein>
    <submittedName>
        <fullName evidence="1">Uncharacterized protein</fullName>
    </submittedName>
</protein>
<dbReference type="AlphaFoldDB" id="A0A396JD89"/>
<gene>
    <name evidence="1" type="ORF">MtrunA17_Chr2g0329851</name>
</gene>
<name>A0A396JD89_MEDTR</name>
<comment type="caution">
    <text evidence="1">The sequence shown here is derived from an EMBL/GenBank/DDBJ whole genome shotgun (WGS) entry which is preliminary data.</text>
</comment>
<organism evidence="1">
    <name type="scientific">Medicago truncatula</name>
    <name type="common">Barrel medic</name>
    <name type="synonym">Medicago tribuloides</name>
    <dbReference type="NCBI Taxonomy" id="3880"/>
    <lineage>
        <taxon>Eukaryota</taxon>
        <taxon>Viridiplantae</taxon>
        <taxon>Streptophyta</taxon>
        <taxon>Embryophyta</taxon>
        <taxon>Tracheophyta</taxon>
        <taxon>Spermatophyta</taxon>
        <taxon>Magnoliopsida</taxon>
        <taxon>eudicotyledons</taxon>
        <taxon>Gunneridae</taxon>
        <taxon>Pentapetalae</taxon>
        <taxon>rosids</taxon>
        <taxon>fabids</taxon>
        <taxon>Fabales</taxon>
        <taxon>Fabaceae</taxon>
        <taxon>Papilionoideae</taxon>
        <taxon>50 kb inversion clade</taxon>
        <taxon>NPAAA clade</taxon>
        <taxon>Hologalegina</taxon>
        <taxon>IRL clade</taxon>
        <taxon>Trifolieae</taxon>
        <taxon>Medicago</taxon>
    </lineage>
</organism>
<evidence type="ECO:0000313" key="1">
    <source>
        <dbReference type="EMBL" id="RHN76236.1"/>
    </source>
</evidence>
<proteinExistence type="predicted"/>
<sequence length="101" mass="10250">MKLPALLSTPGLGFGYTNRSIPGSSPLMVGNSTTSSSISTELELLMLSILTKSPCTLNFHAGILNGGGGGGGGGIEFNGDSLPVITEKSSSFVFDIIIAET</sequence>
<reference evidence="1" key="1">
    <citation type="journal article" date="2018" name="Nat. Plants">
        <title>Whole-genome landscape of Medicago truncatula symbiotic genes.</title>
        <authorList>
            <person name="Pecrix Y."/>
            <person name="Gamas P."/>
            <person name="Carrere S."/>
        </authorList>
    </citation>
    <scope>NUCLEOTIDE SEQUENCE</scope>
    <source>
        <tissue evidence="1">Leaves</tissue>
    </source>
</reference>
<dbReference type="Gramene" id="rna12529">
    <property type="protein sequence ID" value="RHN76236.1"/>
    <property type="gene ID" value="gene12529"/>
</dbReference>
<dbReference type="EMBL" id="PSQE01000002">
    <property type="protein sequence ID" value="RHN76236.1"/>
    <property type="molecule type" value="Genomic_DNA"/>
</dbReference>
<accession>A0A396JD89</accession>